<feature type="region of interest" description="Disordered" evidence="1">
    <location>
        <begin position="430"/>
        <end position="555"/>
    </location>
</feature>
<gene>
    <name evidence="3" type="ORF">MKK02DRAFT_41710</name>
</gene>
<feature type="region of interest" description="Disordered" evidence="1">
    <location>
        <begin position="1"/>
        <end position="113"/>
    </location>
</feature>
<dbReference type="GeneID" id="77730878"/>
<dbReference type="RefSeq" id="XP_052941842.1">
    <property type="nucleotide sequence ID" value="XM_053091673.1"/>
</dbReference>
<feature type="compositionally biased region" description="Pro residues" evidence="1">
    <location>
        <begin position="90"/>
        <end position="103"/>
    </location>
</feature>
<reference evidence="3" key="1">
    <citation type="journal article" date="2022" name="G3 (Bethesda)">
        <title>High quality genome of the basidiomycete yeast Dioszegia hungarica PDD-24b-2 isolated from cloud water.</title>
        <authorList>
            <person name="Jarrige D."/>
            <person name="Haridas S."/>
            <person name="Bleykasten-Grosshans C."/>
            <person name="Joly M."/>
            <person name="Nadalig T."/>
            <person name="Sancelme M."/>
            <person name="Vuilleumier S."/>
            <person name="Grigoriev I.V."/>
            <person name="Amato P."/>
            <person name="Bringel F."/>
        </authorList>
    </citation>
    <scope>NUCLEOTIDE SEQUENCE</scope>
    <source>
        <strain evidence="3">PDD-24b-2</strain>
    </source>
</reference>
<feature type="compositionally biased region" description="Pro residues" evidence="1">
    <location>
        <begin position="24"/>
        <end position="38"/>
    </location>
</feature>
<keyword evidence="4" id="KW-1185">Reference proteome</keyword>
<protein>
    <recommendedName>
        <fullName evidence="2">Atos-like conserved domain-containing protein</fullName>
    </recommendedName>
</protein>
<feature type="compositionally biased region" description="Polar residues" evidence="1">
    <location>
        <begin position="50"/>
        <end position="69"/>
    </location>
</feature>
<dbReference type="EMBL" id="JAKWFO010000016">
    <property type="protein sequence ID" value="KAI9632065.1"/>
    <property type="molecule type" value="Genomic_DNA"/>
</dbReference>
<dbReference type="Pfam" id="PF13915">
    <property type="entry name" value="DUF4210"/>
    <property type="match status" value="1"/>
</dbReference>
<proteinExistence type="predicted"/>
<feature type="region of interest" description="Disordered" evidence="1">
    <location>
        <begin position="364"/>
        <end position="385"/>
    </location>
</feature>
<dbReference type="InterPro" id="IPR025261">
    <property type="entry name" value="Atos-like_cons_dom"/>
</dbReference>
<feature type="region of interest" description="Disordered" evidence="1">
    <location>
        <begin position="319"/>
        <end position="344"/>
    </location>
</feature>
<dbReference type="Pfam" id="PF13889">
    <property type="entry name" value="Chromosome_seg"/>
    <property type="match status" value="1"/>
</dbReference>
<evidence type="ECO:0000313" key="4">
    <source>
        <dbReference type="Proteomes" id="UP001164286"/>
    </source>
</evidence>
<sequence length="555" mass="59327">MTHPPTGSSPSYLSASPIRSSPLTGPPHFSPNRTPSPSPSTSTFPRRSDGSVSSSHNRRFSQPASSLSRPSRSIFTPFTPSSPPTSTSPTPDPSTPPSHPASPPLSRSQPLLGSYQLSLLHSRMSRTQSHSLASSSTAGFSLRIGSVGKGRTCPPELRAPPPLTLPFSATYYDLLDPEGGSKAVGGAAQTPWVGNIDLEQVYYERYSSRSPSPEGPISGDPPPDHPGYQVAPIGQLQIIVKSALAPLRVFIVPYDLRSLLDGARLLVRERTYVEAEHGGGSVCQSTSLPSPSTASRREYLRYAIQLQFVCLPSVPISPPATGASTTRRPRQSAPATTSHLDPSHLSHRQYYLSKTIKVIFSAHAPSSTEQLRTERKDEVVPPSEVSLGSAGRVVGFSPASAGAGRKGGEEWAMVRQKWIARRRVQKEEEGAKADVGAGANGKAEDKHKLQLVSPTATSSPLPIRSPMGMSNTSLMPIMPNMHSAGPSRASSRPPTPHTEGFPRVASPPSEPGAPSLLQMSKPGQVRKGKRQGSLSAAERELSERLRSMEVRNEEE</sequence>
<dbReference type="InterPro" id="IPR033473">
    <property type="entry name" value="Atos-like_C"/>
</dbReference>
<feature type="region of interest" description="Disordered" evidence="1">
    <location>
        <begin position="205"/>
        <end position="228"/>
    </location>
</feature>
<feature type="compositionally biased region" description="Polar residues" evidence="1">
    <location>
        <begin position="1"/>
        <end position="23"/>
    </location>
</feature>
<evidence type="ECO:0000259" key="2">
    <source>
        <dbReference type="SMART" id="SM01177"/>
    </source>
</evidence>
<name>A0AA38H183_9TREE</name>
<feature type="compositionally biased region" description="Low complexity" evidence="1">
    <location>
        <begin position="70"/>
        <end position="89"/>
    </location>
</feature>
<feature type="compositionally biased region" description="Basic and acidic residues" evidence="1">
    <location>
        <begin position="537"/>
        <end position="555"/>
    </location>
</feature>
<dbReference type="InterPro" id="IPR051506">
    <property type="entry name" value="ATOS_Transcription_Regulators"/>
</dbReference>
<dbReference type="PANTHER" id="PTHR13199:SF11">
    <property type="entry name" value="PROTEIN ATOSSA"/>
    <property type="match status" value="1"/>
</dbReference>
<feature type="domain" description="Atos-like conserved" evidence="2">
    <location>
        <begin position="111"/>
        <end position="193"/>
    </location>
</feature>
<feature type="compositionally biased region" description="Low complexity" evidence="1">
    <location>
        <begin position="482"/>
        <end position="492"/>
    </location>
</feature>
<dbReference type="Proteomes" id="UP001164286">
    <property type="component" value="Unassembled WGS sequence"/>
</dbReference>
<dbReference type="AlphaFoldDB" id="A0AA38H183"/>
<dbReference type="PANTHER" id="PTHR13199">
    <property type="entry name" value="GH03947P"/>
    <property type="match status" value="1"/>
</dbReference>
<comment type="caution">
    <text evidence="3">The sequence shown here is derived from an EMBL/GenBank/DDBJ whole genome shotgun (WGS) entry which is preliminary data.</text>
</comment>
<accession>A0AA38H183</accession>
<evidence type="ECO:0000313" key="3">
    <source>
        <dbReference type="EMBL" id="KAI9632065.1"/>
    </source>
</evidence>
<dbReference type="SMART" id="SM01177">
    <property type="entry name" value="DUF4210"/>
    <property type="match status" value="1"/>
</dbReference>
<evidence type="ECO:0000256" key="1">
    <source>
        <dbReference type="SAM" id="MobiDB-lite"/>
    </source>
</evidence>
<organism evidence="3 4">
    <name type="scientific">Dioszegia hungarica</name>
    <dbReference type="NCBI Taxonomy" id="4972"/>
    <lineage>
        <taxon>Eukaryota</taxon>
        <taxon>Fungi</taxon>
        <taxon>Dikarya</taxon>
        <taxon>Basidiomycota</taxon>
        <taxon>Agaricomycotina</taxon>
        <taxon>Tremellomycetes</taxon>
        <taxon>Tremellales</taxon>
        <taxon>Bulleribasidiaceae</taxon>
        <taxon>Dioszegia</taxon>
    </lineage>
</organism>